<evidence type="ECO:0000313" key="2">
    <source>
        <dbReference type="EMBL" id="TFJ84453.1"/>
    </source>
</evidence>
<dbReference type="InterPro" id="IPR022162">
    <property type="entry name" value="TRPC4AP"/>
</dbReference>
<dbReference type="PANTHER" id="PTHR31743:SF1">
    <property type="entry name" value="SHORT TRANSIENT RECEPTOR POTENTIAL CHANNEL 4-ASSOCIATED PROTEIN"/>
    <property type="match status" value="1"/>
</dbReference>
<dbReference type="AlphaFoldDB" id="A0A4D9D385"/>
<feature type="region of interest" description="Disordered" evidence="1">
    <location>
        <begin position="919"/>
        <end position="941"/>
    </location>
</feature>
<sequence>MDWRRLLSATEASVTGWTRNLWSRTRTSVPALSDSEQEKSGGHDSDVGHDVVESKAYRPLEPVYQNLARGLTHRQTVGRRMLSGIGNDRHMLAKLPSRHPVHQMVVDLNKALDAYVEAKHAQTPHSASPYAPFNPVSAPSLPGNTEWQEVSQAVLNLRDRLIPLDVSLMDPPGRMRADSGHADDREMFVRVNGPEAVLRLLSPPVLVASEVENLNVNLLHASLGEVVNEAMALLRAAVHVDQDTGARLASDEVVVVFFQLLRHRCFFDGAAAVLEDLLGDRADTFFMGRVPDLRGILLSLSLRQLAHFCRVLALLVFDQEDRSLMEAGHAMQSLEILQMRRDRLYRPNPTLDRNQALLARSPQILVRLITLVRVMNHAPPLHVLSSRKRLRRACPTLEMFYLLGHRIEQSRWEHVQELEGAVRAGEALARSAKRGNGEGGGEGGEGSDEDMAPHPTSRLPPPEATPASSEARPSSLPPSLPPSPSASSSAAASTGRLPLSDLVNLLGPLLFARAAPASASRELDLDLGQLLRFIHRRSVSSGPSLPAYESPTDPLGSSTDGGGGSLPPSPLLSPCTLAEAKSEMQFYGMQLAPHHVEVLFVLCALLGGRKKKFFQTVLLEEMGLLEALTAMFDRMSWGKASHHYHTLGAVRMEDEEEVYLGDGLSEDEEGAEGEEEGGAEDEEEELPPPEGHLHGPQCECTTDSALRVQFLRAVHNALDRDWEEEEGERGEESSRRLALSEGEWAQVQALREGRALEGSGEGKVGGRSGGDCSLISKTVQTLISEKEDSPYRFWLCSCLEAFLRASPADGAQLFLTCWGEEGRAPTLLPFLVEQILAEGGQCGGSAQMAFDLLGEVVKGSRRVLGRLEGDLAGREDGFERLLEAVQARVVDSNVFMRAVLLTVEDGEGEGVDWGAGQVGLEGPAEEGGEEGGKGGGGGEERMSLVRGLTDLRVEGGRREEGMGGTAMGPRRQGGLTGGGTSGYLLRPWSAPRVVSVSRLDGKGRKGQVECGFAAQEAASSCGEERESSGGSLTAIRPPSRASSSCPAISRFATYLSQHHVRLLKRLMGQVDFGAVTHENICVLNSALIVFLCCSRRGCLPLLVQRLHRVQAKDFEQLAWENPKESARVHARRFTWSARPFDDECRHEPEGRHAFPPTTTPDLETPCNYPPFHVDFMRNFRALLFFWQAYYLPRGRDRYSLEFSSHIPFVEWKNVVDALCADDPTCPTALVHAPFHLPPSPYSEAASYPVHSRVRPRRE</sequence>
<dbReference type="PANTHER" id="PTHR31743">
    <property type="entry name" value="TRANSIENT RECEPTOR POTENTIAL CHANNEL 4-ASSOCIATED PROTEIN TCPC4AP"/>
    <property type="match status" value="1"/>
</dbReference>
<feature type="compositionally biased region" description="Low complexity" evidence="1">
    <location>
        <begin position="465"/>
        <end position="474"/>
    </location>
</feature>
<keyword evidence="3" id="KW-1185">Reference proteome</keyword>
<accession>A0A4D9D385</accession>
<organism evidence="2 3">
    <name type="scientific">Nannochloropsis salina CCMP1776</name>
    <dbReference type="NCBI Taxonomy" id="1027361"/>
    <lineage>
        <taxon>Eukaryota</taxon>
        <taxon>Sar</taxon>
        <taxon>Stramenopiles</taxon>
        <taxon>Ochrophyta</taxon>
        <taxon>Eustigmatophyceae</taxon>
        <taxon>Eustigmatales</taxon>
        <taxon>Monodopsidaceae</taxon>
        <taxon>Microchloropsis</taxon>
        <taxon>Microchloropsis salina</taxon>
    </lineage>
</organism>
<name>A0A4D9D385_9STRA</name>
<reference evidence="2 3" key="1">
    <citation type="submission" date="2019-01" db="EMBL/GenBank/DDBJ databases">
        <title>Nuclear Genome Assembly of the Microalgal Biofuel strain Nannochloropsis salina CCMP1776.</title>
        <authorList>
            <person name="Hovde B."/>
        </authorList>
    </citation>
    <scope>NUCLEOTIDE SEQUENCE [LARGE SCALE GENOMIC DNA]</scope>
    <source>
        <strain evidence="2 3">CCMP1776</strain>
    </source>
</reference>
<feature type="region of interest" description="Disordered" evidence="1">
    <location>
        <begin position="958"/>
        <end position="980"/>
    </location>
</feature>
<gene>
    <name evidence="2" type="ORF">NSK_004438</name>
</gene>
<protein>
    <submittedName>
        <fullName evidence="2">Uncharacterized protein</fullName>
    </submittedName>
</protein>
<evidence type="ECO:0000313" key="3">
    <source>
        <dbReference type="Proteomes" id="UP000355283"/>
    </source>
</evidence>
<feature type="region of interest" description="Disordered" evidence="1">
    <location>
        <begin position="540"/>
        <end position="569"/>
    </location>
</feature>
<dbReference type="EMBL" id="SDOX01000019">
    <property type="protein sequence ID" value="TFJ84453.1"/>
    <property type="molecule type" value="Genomic_DNA"/>
</dbReference>
<evidence type="ECO:0000256" key="1">
    <source>
        <dbReference type="SAM" id="MobiDB-lite"/>
    </source>
</evidence>
<dbReference type="Proteomes" id="UP000355283">
    <property type="component" value="Unassembled WGS sequence"/>
</dbReference>
<dbReference type="OrthoDB" id="1866965at2759"/>
<dbReference type="GO" id="GO:0031464">
    <property type="term" value="C:Cul4A-RING E3 ubiquitin ligase complex"/>
    <property type="evidence" value="ECO:0007669"/>
    <property type="project" value="InterPro"/>
</dbReference>
<feature type="compositionally biased region" description="Acidic residues" evidence="1">
    <location>
        <begin position="663"/>
        <end position="687"/>
    </location>
</feature>
<comment type="caution">
    <text evidence="2">The sequence shown here is derived from an EMBL/GenBank/DDBJ whole genome shotgun (WGS) entry which is preliminary data.</text>
</comment>
<feature type="compositionally biased region" description="Basic and acidic residues" evidence="1">
    <location>
        <begin position="36"/>
        <end position="49"/>
    </location>
</feature>
<dbReference type="Pfam" id="PF12463">
    <property type="entry name" value="DUF3689"/>
    <property type="match status" value="2"/>
</dbReference>
<proteinExistence type="predicted"/>
<feature type="region of interest" description="Disordered" evidence="1">
    <location>
        <begin position="663"/>
        <end position="698"/>
    </location>
</feature>
<dbReference type="GO" id="GO:0006511">
    <property type="term" value="P:ubiquitin-dependent protein catabolic process"/>
    <property type="evidence" value="ECO:0007669"/>
    <property type="project" value="InterPro"/>
</dbReference>
<feature type="compositionally biased region" description="Pro residues" evidence="1">
    <location>
        <begin position="475"/>
        <end position="484"/>
    </location>
</feature>
<feature type="region of interest" description="Disordered" evidence="1">
    <location>
        <begin position="28"/>
        <end position="49"/>
    </location>
</feature>
<dbReference type="GO" id="GO:0019902">
    <property type="term" value="F:phosphatase binding"/>
    <property type="evidence" value="ECO:0007669"/>
    <property type="project" value="TreeGrafter"/>
</dbReference>
<feature type="region of interest" description="Disordered" evidence="1">
    <location>
        <begin position="429"/>
        <end position="492"/>
    </location>
</feature>